<keyword evidence="2 5" id="KW-0479">Metal-binding</keyword>
<feature type="binding site" evidence="5 9">
    <location>
        <position position="404"/>
    </location>
    <ligand>
        <name>substrate</name>
    </ligand>
</feature>
<dbReference type="RefSeq" id="WP_087057392.1">
    <property type="nucleotide sequence ID" value="NZ_FUKW01000053.1"/>
</dbReference>
<feature type="coiled-coil region" evidence="12">
    <location>
        <begin position="63"/>
        <end position="90"/>
    </location>
</feature>
<evidence type="ECO:0000313" key="14">
    <source>
        <dbReference type="Proteomes" id="UP000195611"/>
    </source>
</evidence>
<dbReference type="HAMAP" id="MF_01024">
    <property type="entry name" value="HisD"/>
    <property type="match status" value="1"/>
</dbReference>
<feature type="binding site" evidence="5 10">
    <location>
        <position position="345"/>
    </location>
    <ligand>
        <name>Zn(2+)</name>
        <dbReference type="ChEBI" id="CHEBI:29105"/>
    </ligand>
</feature>
<feature type="binding site" evidence="5 10">
    <location>
        <position position="404"/>
    </location>
    <ligand>
        <name>Zn(2+)</name>
        <dbReference type="ChEBI" id="CHEBI:29105"/>
    </ligand>
</feature>
<keyword evidence="5" id="KW-0028">Amino-acid biosynthesis</keyword>
<reference evidence="13 14" key="1">
    <citation type="submission" date="2017-02" db="EMBL/GenBank/DDBJ databases">
        <authorList>
            <person name="Peterson S.W."/>
        </authorList>
    </citation>
    <scope>NUCLEOTIDE SEQUENCE [LARGE SCALE GENOMIC DNA]</scope>
    <source>
        <strain evidence="13 14">42ea</strain>
    </source>
</reference>
<evidence type="ECO:0000256" key="1">
    <source>
        <dbReference type="ARBA" id="ARBA00010178"/>
    </source>
</evidence>
<comment type="catalytic activity">
    <reaction evidence="5">
        <text>L-histidinol + 2 NAD(+) + H2O = L-histidine + 2 NADH + 3 H(+)</text>
        <dbReference type="Rhea" id="RHEA:20641"/>
        <dbReference type="ChEBI" id="CHEBI:15377"/>
        <dbReference type="ChEBI" id="CHEBI:15378"/>
        <dbReference type="ChEBI" id="CHEBI:57540"/>
        <dbReference type="ChEBI" id="CHEBI:57595"/>
        <dbReference type="ChEBI" id="CHEBI:57699"/>
        <dbReference type="ChEBI" id="CHEBI:57945"/>
        <dbReference type="EC" id="1.1.1.23"/>
    </reaction>
</comment>
<evidence type="ECO:0000313" key="13">
    <source>
        <dbReference type="EMBL" id="SJN24912.1"/>
    </source>
</evidence>
<dbReference type="GO" id="GO:0000105">
    <property type="term" value="P:L-histidine biosynthetic process"/>
    <property type="evidence" value="ECO:0007669"/>
    <property type="project" value="UniProtKB-UniRule"/>
</dbReference>
<protein>
    <recommendedName>
        <fullName evidence="5">Histidinol dehydrogenase</fullName>
        <shortName evidence="5">HDH</shortName>
        <ecNumber evidence="5">1.1.1.23</ecNumber>
    </recommendedName>
</protein>
<feature type="binding site" evidence="5 9">
    <location>
        <position position="246"/>
    </location>
    <ligand>
        <name>substrate</name>
    </ligand>
</feature>
<dbReference type="UniPathway" id="UPA00031">
    <property type="reaction ID" value="UER00014"/>
</dbReference>
<dbReference type="EMBL" id="FUKW01000053">
    <property type="protein sequence ID" value="SJN24912.1"/>
    <property type="molecule type" value="Genomic_DNA"/>
</dbReference>
<feature type="binding site" evidence="5 9">
    <location>
        <position position="221"/>
    </location>
    <ligand>
        <name>substrate</name>
    </ligand>
</feature>
<dbReference type="Pfam" id="PF00815">
    <property type="entry name" value="Histidinol_dh"/>
    <property type="match status" value="1"/>
</dbReference>
<evidence type="ECO:0000256" key="9">
    <source>
        <dbReference type="PIRSR" id="PIRSR000099-3"/>
    </source>
</evidence>
<dbReference type="Gene3D" id="3.40.50.1980">
    <property type="entry name" value="Nitrogenase molybdenum iron protein domain"/>
    <property type="match status" value="2"/>
</dbReference>
<gene>
    <name evidence="5" type="primary">hisD</name>
    <name evidence="13" type="ORF">FM115_03165</name>
</gene>
<dbReference type="CDD" id="cd06572">
    <property type="entry name" value="Histidinol_dh"/>
    <property type="match status" value="1"/>
</dbReference>
<evidence type="ECO:0000256" key="3">
    <source>
        <dbReference type="ARBA" id="ARBA00022833"/>
    </source>
</evidence>
<keyword evidence="3 5" id="KW-0862">Zinc</keyword>
<evidence type="ECO:0000256" key="12">
    <source>
        <dbReference type="SAM" id="Coils"/>
    </source>
</evidence>
<comment type="function">
    <text evidence="5">Catalyzes the sequential NAD-dependent oxidations of L-histidinol to L-histidinaldehyde and then to L-histidine.</text>
</comment>
<dbReference type="Proteomes" id="UP000195611">
    <property type="component" value="Unassembled WGS sequence"/>
</dbReference>
<evidence type="ECO:0000256" key="2">
    <source>
        <dbReference type="ARBA" id="ARBA00022723"/>
    </source>
</evidence>
<feature type="binding site" evidence="5 9">
    <location>
        <position position="243"/>
    </location>
    <ligand>
        <name>substrate</name>
    </ligand>
</feature>
<feature type="active site" description="Proton acceptor" evidence="5 7">
    <location>
        <position position="311"/>
    </location>
</feature>
<dbReference type="PANTHER" id="PTHR21256:SF2">
    <property type="entry name" value="HISTIDINE BIOSYNTHESIS TRIFUNCTIONAL PROTEIN"/>
    <property type="match status" value="1"/>
</dbReference>
<feature type="binding site" evidence="5 8">
    <location>
        <position position="175"/>
    </location>
    <ligand>
        <name>NAD(+)</name>
        <dbReference type="ChEBI" id="CHEBI:57540"/>
    </ligand>
</feature>
<evidence type="ECO:0000256" key="5">
    <source>
        <dbReference type="HAMAP-Rule" id="MF_01024"/>
    </source>
</evidence>
<dbReference type="FunFam" id="3.40.50.1980:FF:000001">
    <property type="entry name" value="Histidinol dehydrogenase"/>
    <property type="match status" value="1"/>
</dbReference>
<comment type="similarity">
    <text evidence="1 5 6 11">Belongs to the histidinol dehydrogenase family.</text>
</comment>
<keyword evidence="5" id="KW-0368">Histidine biosynthesis</keyword>
<dbReference type="PRINTS" id="PR00083">
    <property type="entry name" value="HOLDHDRGNASE"/>
</dbReference>
<dbReference type="GO" id="GO:0004399">
    <property type="term" value="F:histidinol dehydrogenase activity"/>
    <property type="evidence" value="ECO:0007669"/>
    <property type="project" value="UniProtKB-UniRule"/>
</dbReference>
<feature type="binding site" evidence="5 9">
    <location>
        <position position="312"/>
    </location>
    <ligand>
        <name>substrate</name>
    </ligand>
</feature>
<dbReference type="FunFam" id="3.40.50.1980:FF:000026">
    <property type="entry name" value="Histidinol dehydrogenase"/>
    <property type="match status" value="1"/>
</dbReference>
<dbReference type="GO" id="GO:0051287">
    <property type="term" value="F:NAD binding"/>
    <property type="evidence" value="ECO:0007669"/>
    <property type="project" value="InterPro"/>
</dbReference>
<comment type="pathway">
    <text evidence="5">Amino-acid biosynthesis; L-histidine biosynthesis; L-histidine from 5-phospho-alpha-D-ribose 1-diphosphate: step 9/9.</text>
</comment>
<dbReference type="PIRSF" id="PIRSF000099">
    <property type="entry name" value="Histidinol_dh"/>
    <property type="match status" value="1"/>
</dbReference>
<evidence type="ECO:0000256" key="8">
    <source>
        <dbReference type="PIRSR" id="PIRSR000099-2"/>
    </source>
</evidence>
<sequence>MYTTKTFKDIYATKNDIDWTLLESVQSIIKTVQELGDQALFDYSKKFDSVELTSLKISKNDLKRAYEAIDDDLRESLEAAKENIESYQKSIMWTQSDASELYQKIHPLNRVGIYVPGGTAPLVSTVLMTTVLANVAGVKETVIVTPPQKNGIQKAILAACYIVDADHVYQVGGAQAIAALAYGTETIPKVDKIVGPGNQYVALAKKLVYGDVGIDSIAGPSEIVVVVDESTRADWVAYDLLAQAEHDIQARTFLISEDESKLNEILTEVSNKMTSQPRTTIISESLKNHHYSVLTASKQETVEVVNLIAGEHISIQTTDAESYVDLITTGGALFIGPYSPEAIGDYVAGPSHVLPTGGNARFSNGLSVNDFLRTNSVINLTRKTFNTMAPSGIRLAKEEALKAHHDSLYYRLEEEKQ</sequence>
<dbReference type="NCBIfam" id="TIGR00069">
    <property type="entry name" value="hisD"/>
    <property type="match status" value="1"/>
</dbReference>
<dbReference type="EC" id="1.1.1.23" evidence="5"/>
<evidence type="ECO:0000256" key="6">
    <source>
        <dbReference type="PIRNR" id="PIRNR000099"/>
    </source>
</evidence>
<evidence type="ECO:0000256" key="7">
    <source>
        <dbReference type="PIRSR" id="PIRSR000099-1"/>
    </source>
</evidence>
<feature type="binding site" evidence="5 10">
    <location>
        <position position="246"/>
    </location>
    <ligand>
        <name>Zn(2+)</name>
        <dbReference type="ChEBI" id="CHEBI:29105"/>
    </ligand>
</feature>
<feature type="active site" description="Proton acceptor" evidence="5 7">
    <location>
        <position position="312"/>
    </location>
</feature>
<comment type="cofactor">
    <cofactor evidence="5 10">
        <name>Zn(2+)</name>
        <dbReference type="ChEBI" id="CHEBI:29105"/>
    </cofactor>
    <text evidence="5 10">Binds 1 zinc ion per subunit.</text>
</comment>
<keyword evidence="12" id="KW-0175">Coiled coil</keyword>
<feature type="binding site" evidence="5 9">
    <location>
        <position position="345"/>
    </location>
    <ligand>
        <name>substrate</name>
    </ligand>
</feature>
<feature type="binding site" evidence="5 8">
    <location>
        <position position="198"/>
    </location>
    <ligand>
        <name>NAD(+)</name>
        <dbReference type="ChEBI" id="CHEBI:57540"/>
    </ligand>
</feature>
<dbReference type="InterPro" id="IPR012131">
    <property type="entry name" value="Hstdl_DH"/>
</dbReference>
<dbReference type="GO" id="GO:0008270">
    <property type="term" value="F:zinc ion binding"/>
    <property type="evidence" value="ECO:0007669"/>
    <property type="project" value="UniProtKB-UniRule"/>
</dbReference>
<dbReference type="Gene3D" id="1.20.5.1300">
    <property type="match status" value="1"/>
</dbReference>
<dbReference type="GO" id="GO:0005829">
    <property type="term" value="C:cytosol"/>
    <property type="evidence" value="ECO:0007669"/>
    <property type="project" value="TreeGrafter"/>
</dbReference>
<proteinExistence type="inferred from homology"/>
<dbReference type="InterPro" id="IPR022695">
    <property type="entry name" value="Histidinol_DH_monofunct"/>
</dbReference>
<name>A0A1R4IYH4_9LACT</name>
<evidence type="ECO:0000256" key="11">
    <source>
        <dbReference type="RuleBase" id="RU004175"/>
    </source>
</evidence>
<keyword evidence="5 8" id="KW-0520">NAD</keyword>
<keyword evidence="4 5" id="KW-0560">Oxidoreductase</keyword>
<evidence type="ECO:0000256" key="10">
    <source>
        <dbReference type="PIRSR" id="PIRSR000099-4"/>
    </source>
</evidence>
<dbReference type="InterPro" id="IPR016161">
    <property type="entry name" value="Ald_DH/histidinol_DH"/>
</dbReference>
<feature type="binding site" evidence="5 9">
    <location>
        <position position="399"/>
    </location>
    <ligand>
        <name>substrate</name>
    </ligand>
</feature>
<dbReference type="SUPFAM" id="SSF53720">
    <property type="entry name" value="ALDH-like"/>
    <property type="match status" value="1"/>
</dbReference>
<evidence type="ECO:0000256" key="4">
    <source>
        <dbReference type="ARBA" id="ARBA00023002"/>
    </source>
</evidence>
<accession>A0A1R4IYH4</accession>
<dbReference type="PANTHER" id="PTHR21256">
    <property type="entry name" value="HISTIDINOL DEHYDROGENASE HDH"/>
    <property type="match status" value="1"/>
</dbReference>
<organism evidence="13 14">
    <name type="scientific">Marinilactibacillus psychrotolerans 42ea</name>
    <dbReference type="NCBI Taxonomy" id="1255609"/>
    <lineage>
        <taxon>Bacteria</taxon>
        <taxon>Bacillati</taxon>
        <taxon>Bacillota</taxon>
        <taxon>Bacilli</taxon>
        <taxon>Lactobacillales</taxon>
        <taxon>Carnobacteriaceae</taxon>
        <taxon>Marinilactibacillus</taxon>
    </lineage>
</organism>
<dbReference type="AlphaFoldDB" id="A0A1R4IYH4"/>
<feature type="binding site" evidence="5 10">
    <location>
        <position position="243"/>
    </location>
    <ligand>
        <name>Zn(2+)</name>
        <dbReference type="ChEBI" id="CHEBI:29105"/>
    </ligand>
</feature>
<feature type="binding site" evidence="5 8">
    <location>
        <position position="114"/>
    </location>
    <ligand>
        <name>NAD(+)</name>
        <dbReference type="ChEBI" id="CHEBI:57540"/>
    </ligand>
</feature>